<dbReference type="InterPro" id="IPR021958">
    <property type="entry name" value="DUF3575"/>
</dbReference>
<dbReference type="Pfam" id="PF12099">
    <property type="entry name" value="DUF3575"/>
    <property type="match status" value="1"/>
</dbReference>
<protein>
    <submittedName>
        <fullName evidence="1">DUF3575 domain-containing protein</fullName>
    </submittedName>
</protein>
<proteinExistence type="predicted"/>
<evidence type="ECO:0000313" key="2">
    <source>
        <dbReference type="Proteomes" id="UP000284379"/>
    </source>
</evidence>
<evidence type="ECO:0000313" key="1">
    <source>
        <dbReference type="EMBL" id="RHB33417.1"/>
    </source>
</evidence>
<sequence>MQIFSKQHAFRFQEGKGRFLVSGTLFLLLLLFNPYHLQAQRVAVKTNLVQWGTASPNLGLEFALNDRFSLECTAGASPVRLFDTWYFKHLHVQPELKYWFGTLMAGHYVGATAFFSTFDLGMGKRAAFGDAYAFGATYGYQWILSRRWNVELATGLGVIRHRTVRYVPGAGHGEPNQSDWSAAPVKLGISFVYILK</sequence>
<accession>A0A413VIM0</accession>
<dbReference type="Proteomes" id="UP000284379">
    <property type="component" value="Unassembled WGS sequence"/>
</dbReference>
<comment type="caution">
    <text evidence="1">The sequence shown here is derived from an EMBL/GenBank/DDBJ whole genome shotgun (WGS) entry which is preliminary data.</text>
</comment>
<name>A0A413VIM0_9BACE</name>
<dbReference type="EMBL" id="QSGO01000016">
    <property type="protein sequence ID" value="RHB33417.1"/>
    <property type="molecule type" value="Genomic_DNA"/>
</dbReference>
<gene>
    <name evidence="1" type="ORF">DW888_16105</name>
</gene>
<dbReference type="AlphaFoldDB" id="A0A413VIM0"/>
<reference evidence="1 2" key="1">
    <citation type="submission" date="2018-08" db="EMBL/GenBank/DDBJ databases">
        <title>A genome reference for cultivated species of the human gut microbiota.</title>
        <authorList>
            <person name="Zou Y."/>
            <person name="Xue W."/>
            <person name="Luo G."/>
        </authorList>
    </citation>
    <scope>NUCLEOTIDE SEQUENCE [LARGE SCALE GENOMIC DNA]</scope>
    <source>
        <strain evidence="1 2">AM40-30BH</strain>
    </source>
</reference>
<organism evidence="1 2">
    <name type="scientific">Bacteroides nordii</name>
    <dbReference type="NCBI Taxonomy" id="291645"/>
    <lineage>
        <taxon>Bacteria</taxon>
        <taxon>Pseudomonadati</taxon>
        <taxon>Bacteroidota</taxon>
        <taxon>Bacteroidia</taxon>
        <taxon>Bacteroidales</taxon>
        <taxon>Bacteroidaceae</taxon>
        <taxon>Bacteroides</taxon>
    </lineage>
</organism>